<gene>
    <name evidence="7" type="primary">LOC123172683</name>
</gene>
<comment type="catalytic activity">
    <reaction evidence="4">
        <text>ATP + H2O = ADP + phosphate + H(+)</text>
        <dbReference type="Rhea" id="RHEA:13065"/>
        <dbReference type="ChEBI" id="CHEBI:15377"/>
        <dbReference type="ChEBI" id="CHEBI:15378"/>
        <dbReference type="ChEBI" id="CHEBI:30616"/>
        <dbReference type="ChEBI" id="CHEBI:43474"/>
        <dbReference type="ChEBI" id="CHEBI:456216"/>
    </reaction>
</comment>
<dbReference type="GeneID" id="123172683"/>
<feature type="domain" description="AAA+ ATPase" evidence="6">
    <location>
        <begin position="263"/>
        <end position="427"/>
    </location>
</feature>
<dbReference type="KEGG" id="taes:123172683"/>
<dbReference type="Gramene" id="TraesNOR5B03G03050370.1">
    <property type="protein sequence ID" value="TraesNOR5B03G03050370.1.CDS1"/>
    <property type="gene ID" value="TraesNOR5B03G03050370"/>
</dbReference>
<proteinExistence type="inferred from homology"/>
<dbReference type="Proteomes" id="UP000019116">
    <property type="component" value="Chromosome Un"/>
</dbReference>
<evidence type="ECO:0000259" key="6">
    <source>
        <dbReference type="SMART" id="SM00382"/>
    </source>
</evidence>
<dbReference type="InterPro" id="IPR058017">
    <property type="entry name" value="At3g28540-like_C"/>
</dbReference>
<dbReference type="SMART" id="SM00382">
    <property type="entry name" value="AAA"/>
    <property type="match status" value="1"/>
</dbReference>
<dbReference type="Gene3D" id="6.10.280.40">
    <property type="match status" value="1"/>
</dbReference>
<sequence>MDFLPKTSTMASSPEGAAVVDAYKKALATAATVSAYAMLARGMARELLPDELRAAVRWAAAFVRSRYSAPEKQRHTIVIRRVLGGLGLGGGYNENDLFDAALTYLATKINPQSMSRLCLARTRMKEPGGSASWSTLLSMENGGSTTDTFQGVEFRWTSIESGGDDGKSRAHESLELSFDAEHTETVLHKYVPFIMSAAEDLRLRDRALKIFLNESSSWRGINHHHPATFDTLAMDPAMKQSVMDDLDRFLKRKEYYRRIGKAWKRGYLLYGPPGTGKSSLVAAMANYLRFNLYDLDLSSVYDNSCLQRLLMDMPNKSILVIEDIDCSFDTMSREKDGKLRQAAGTDTDTDEDGDEYDHDDVGARGYFQGRERHKMTLSGLLNVIDGLWSTTGEERVIVFTTNYKDRLDRALLRPGRMDMHVYMGHCGWEAFRTLARNYHLLDDHALFPEIQELLAAVEVTPAEVSEMLLRSEDVDVALRVLMEFIKARRSKTNDKHNDGITN</sequence>
<dbReference type="Pfam" id="PF00004">
    <property type="entry name" value="AAA"/>
    <property type="match status" value="2"/>
</dbReference>
<keyword evidence="8" id="KW-1185">Reference proteome</keyword>
<dbReference type="PROSITE" id="PS00674">
    <property type="entry name" value="AAA"/>
    <property type="match status" value="1"/>
</dbReference>
<keyword evidence="5" id="KW-0547">Nucleotide-binding</keyword>
<dbReference type="InterPro" id="IPR003960">
    <property type="entry name" value="ATPase_AAA_CS"/>
</dbReference>
<dbReference type="GO" id="GO:0006950">
    <property type="term" value="P:response to stress"/>
    <property type="evidence" value="ECO:0007669"/>
    <property type="project" value="UniProtKB-ARBA"/>
</dbReference>
<keyword evidence="3" id="KW-0460">Magnesium</keyword>
<evidence type="ECO:0000313" key="7">
    <source>
        <dbReference type="EnsemblPlants" id="TraesCSU02G075600.1.cds1"/>
    </source>
</evidence>
<dbReference type="AlphaFoldDB" id="A0A3B6UAJ2"/>
<dbReference type="SMR" id="A0A3B6UAJ2"/>
<dbReference type="InterPro" id="IPR003959">
    <property type="entry name" value="ATPase_AAA_core"/>
</dbReference>
<dbReference type="RefSeq" id="XP_044445562.1">
    <property type="nucleotide sequence ID" value="XM_044589627.1"/>
</dbReference>
<name>A0A3B6UAJ2_WHEAT</name>
<protein>
    <recommendedName>
        <fullName evidence="6">AAA+ ATPase domain-containing protein</fullName>
    </recommendedName>
</protein>
<evidence type="ECO:0000256" key="3">
    <source>
        <dbReference type="ARBA" id="ARBA00022842"/>
    </source>
</evidence>
<dbReference type="PANTHER" id="PTHR23070">
    <property type="entry name" value="BCS1 AAA-TYPE ATPASE"/>
    <property type="match status" value="1"/>
</dbReference>
<accession>A0A3B6UAJ2</accession>
<organism evidence="7">
    <name type="scientific">Triticum aestivum</name>
    <name type="common">Wheat</name>
    <dbReference type="NCBI Taxonomy" id="4565"/>
    <lineage>
        <taxon>Eukaryota</taxon>
        <taxon>Viridiplantae</taxon>
        <taxon>Streptophyta</taxon>
        <taxon>Embryophyta</taxon>
        <taxon>Tracheophyta</taxon>
        <taxon>Spermatophyta</taxon>
        <taxon>Magnoliopsida</taxon>
        <taxon>Liliopsida</taxon>
        <taxon>Poales</taxon>
        <taxon>Poaceae</taxon>
        <taxon>BOP clade</taxon>
        <taxon>Pooideae</taxon>
        <taxon>Triticodae</taxon>
        <taxon>Triticeae</taxon>
        <taxon>Triticinae</taxon>
        <taxon>Triticum</taxon>
    </lineage>
</organism>
<dbReference type="InterPro" id="IPR025753">
    <property type="entry name" value="AAA_N_dom"/>
</dbReference>
<reference evidence="7" key="1">
    <citation type="submission" date="2018-08" db="EMBL/GenBank/DDBJ databases">
        <authorList>
            <person name="Rossello M."/>
        </authorList>
    </citation>
    <scope>NUCLEOTIDE SEQUENCE [LARGE SCALE GENOMIC DNA]</scope>
    <source>
        <strain evidence="7">cv. Chinese Spring</strain>
    </source>
</reference>
<reference evidence="7" key="2">
    <citation type="submission" date="2018-10" db="UniProtKB">
        <authorList>
            <consortium name="EnsemblPlants"/>
        </authorList>
    </citation>
    <scope>IDENTIFICATION</scope>
</reference>
<evidence type="ECO:0000256" key="5">
    <source>
        <dbReference type="RuleBase" id="RU003651"/>
    </source>
</evidence>
<dbReference type="EnsemblPlants" id="TraesCSU02G075600.1">
    <property type="protein sequence ID" value="TraesCSU02G075600.1.cds1"/>
    <property type="gene ID" value="TraesCSU02G075600"/>
</dbReference>
<dbReference type="STRING" id="4565.A0A3B6UAJ2"/>
<dbReference type="InterPro" id="IPR050747">
    <property type="entry name" value="Mitochondrial_chaperone_BCS1"/>
</dbReference>
<evidence type="ECO:0000313" key="8">
    <source>
        <dbReference type="Proteomes" id="UP000019116"/>
    </source>
</evidence>
<evidence type="ECO:0000256" key="2">
    <source>
        <dbReference type="ARBA" id="ARBA00007448"/>
    </source>
</evidence>
<evidence type="ECO:0000256" key="1">
    <source>
        <dbReference type="ARBA" id="ARBA00001946"/>
    </source>
</evidence>
<dbReference type="InterPro" id="IPR003593">
    <property type="entry name" value="AAA+_ATPase"/>
</dbReference>
<dbReference type="InterPro" id="IPR027417">
    <property type="entry name" value="P-loop_NTPase"/>
</dbReference>
<evidence type="ECO:0000256" key="4">
    <source>
        <dbReference type="ARBA" id="ARBA00049360"/>
    </source>
</evidence>
<keyword evidence="5" id="KW-0067">ATP-binding</keyword>
<dbReference type="GO" id="GO:0016887">
    <property type="term" value="F:ATP hydrolysis activity"/>
    <property type="evidence" value="ECO:0007669"/>
    <property type="project" value="InterPro"/>
</dbReference>
<comment type="similarity">
    <text evidence="2">Belongs to the AAA ATPase family. BCS1 subfamily.</text>
</comment>
<comment type="cofactor">
    <cofactor evidence="1">
        <name>Mg(2+)</name>
        <dbReference type="ChEBI" id="CHEBI:18420"/>
    </cofactor>
</comment>
<dbReference type="Gramene" id="TraesCSU02G075600.1">
    <property type="protein sequence ID" value="TraesCSU02G075600.1.cds1"/>
    <property type="gene ID" value="TraesCSU02G075600"/>
</dbReference>
<dbReference type="SUPFAM" id="SSF52540">
    <property type="entry name" value="P-loop containing nucleoside triphosphate hydrolases"/>
    <property type="match status" value="1"/>
</dbReference>
<dbReference type="Pfam" id="PF25568">
    <property type="entry name" value="AAA_lid_At3g28540"/>
    <property type="match status" value="1"/>
</dbReference>
<dbReference type="CDD" id="cd19510">
    <property type="entry name" value="RecA-like_BCS1"/>
    <property type="match status" value="1"/>
</dbReference>
<dbReference type="Gene3D" id="3.40.50.300">
    <property type="entry name" value="P-loop containing nucleotide triphosphate hydrolases"/>
    <property type="match status" value="1"/>
</dbReference>
<dbReference type="GO" id="GO:0005524">
    <property type="term" value="F:ATP binding"/>
    <property type="evidence" value="ECO:0007669"/>
    <property type="project" value="UniProtKB-KW"/>
</dbReference>
<dbReference type="PaxDb" id="4565-Traes_5BL_D8B1C67B3.1"/>
<dbReference type="OMA" id="SINIKFA"/>
<dbReference type="Pfam" id="PF14363">
    <property type="entry name" value="AAA_assoc"/>
    <property type="match status" value="1"/>
</dbReference>